<proteinExistence type="predicted"/>
<organism evidence="8 9">
    <name type="scientific">Corallococcus macrosporus DSM 14697</name>
    <dbReference type="NCBI Taxonomy" id="1189310"/>
    <lineage>
        <taxon>Bacteria</taxon>
        <taxon>Pseudomonadati</taxon>
        <taxon>Myxococcota</taxon>
        <taxon>Myxococcia</taxon>
        <taxon>Myxococcales</taxon>
        <taxon>Cystobacterineae</taxon>
        <taxon>Myxococcaceae</taxon>
        <taxon>Corallococcus</taxon>
    </lineage>
</organism>
<dbReference type="CDD" id="cd01335">
    <property type="entry name" value="Radical_SAM"/>
    <property type="match status" value="1"/>
</dbReference>
<dbReference type="PANTHER" id="PTHR30352:SF5">
    <property type="entry name" value="PYRUVATE FORMATE-LYASE 1-ACTIVATING ENZYME"/>
    <property type="match status" value="1"/>
</dbReference>
<evidence type="ECO:0000256" key="2">
    <source>
        <dbReference type="ARBA" id="ARBA00022485"/>
    </source>
</evidence>
<keyword evidence="5" id="KW-0408">Iron</keyword>
<evidence type="ECO:0000313" key="9">
    <source>
        <dbReference type="Proteomes" id="UP000217343"/>
    </source>
</evidence>
<gene>
    <name evidence="8" type="ORF">MYMAC_004060</name>
</gene>
<dbReference type="Pfam" id="PF04055">
    <property type="entry name" value="Radical_SAM"/>
    <property type="match status" value="1"/>
</dbReference>
<evidence type="ECO:0000256" key="6">
    <source>
        <dbReference type="ARBA" id="ARBA00023014"/>
    </source>
</evidence>
<dbReference type="GO" id="GO:0051539">
    <property type="term" value="F:4 iron, 4 sulfur cluster binding"/>
    <property type="evidence" value="ECO:0007669"/>
    <property type="project" value="UniProtKB-KW"/>
</dbReference>
<reference evidence="8 9" key="1">
    <citation type="submission" date="2017-06" db="EMBL/GenBank/DDBJ databases">
        <title>Sequencing and comparative analysis of myxobacterial genomes.</title>
        <authorList>
            <person name="Rupp O."/>
            <person name="Goesmann A."/>
            <person name="Sogaard-Andersen L."/>
        </authorList>
    </citation>
    <scope>NUCLEOTIDE SEQUENCE [LARGE SCALE GENOMIC DNA]</scope>
    <source>
        <strain evidence="8 9">DSM 14697</strain>
    </source>
</reference>
<evidence type="ECO:0000313" key="8">
    <source>
        <dbReference type="EMBL" id="ATB48433.1"/>
    </source>
</evidence>
<keyword evidence="3" id="KW-0949">S-adenosyl-L-methionine</keyword>
<dbReference type="GO" id="GO:0003824">
    <property type="term" value="F:catalytic activity"/>
    <property type="evidence" value="ECO:0007669"/>
    <property type="project" value="InterPro"/>
</dbReference>
<evidence type="ECO:0000256" key="5">
    <source>
        <dbReference type="ARBA" id="ARBA00023004"/>
    </source>
</evidence>
<protein>
    <submittedName>
        <fullName evidence="8">Radical SAM protein</fullName>
    </submittedName>
</protein>
<dbReference type="GO" id="GO:0046872">
    <property type="term" value="F:metal ion binding"/>
    <property type="evidence" value="ECO:0007669"/>
    <property type="project" value="UniProtKB-KW"/>
</dbReference>
<dbReference type="SFLD" id="SFLDG01109">
    <property type="entry name" value="Uncharacterised_Radical_SAM_Su"/>
    <property type="match status" value="1"/>
</dbReference>
<dbReference type="InterPro" id="IPR007197">
    <property type="entry name" value="rSAM"/>
</dbReference>
<keyword evidence="4" id="KW-0479">Metal-binding</keyword>
<dbReference type="KEGG" id="mmas:MYMAC_004060"/>
<feature type="domain" description="Radical SAM core" evidence="7">
    <location>
        <begin position="198"/>
        <end position="450"/>
    </location>
</feature>
<dbReference type="EMBL" id="CP022203">
    <property type="protein sequence ID" value="ATB48433.1"/>
    <property type="molecule type" value="Genomic_DNA"/>
</dbReference>
<dbReference type="SUPFAM" id="SSF102114">
    <property type="entry name" value="Radical SAM enzymes"/>
    <property type="match status" value="1"/>
</dbReference>
<evidence type="ECO:0000256" key="1">
    <source>
        <dbReference type="ARBA" id="ARBA00001966"/>
    </source>
</evidence>
<sequence>MRCVMKRAALVLVTRDMTSAPKLLFADPKGRVMEHPYLLATLRSGEELVPPQDKPIPLPSAGRLVHLPGRLPVGLHPETGELELVREMKVGGKTFVPNAVGALLPPGYTRTFLPGEVKGSGPVLPQWAYTAAAWVGDGPVAWAIHTDRRSHWNPERFSTPEMKGLVAQHLARFPDNRVLKQLKTCALVYSCFTSQNTFYVRDEAAIPASVMCNARCVGCISDQPADGPPASHERMDDGPTGEEMGQIGLFHLEHAPGRTMVSFGQGCEGEPLTRWKQIAEAIRYMRARTQAGSININTNASLTRGLEALFDAGLDAIRVSLNSAVKDLYEAYYKPVKYGWEDVEASIALARERGAYLALNLLLFPGVTDREGEVRALERLVKKYRVDQVQTRSLCIDPLQYLEVARERGAGGEPVGIRTLLQRLKAARPGLVVGNFARGLEERENAAGPR</sequence>
<evidence type="ECO:0000259" key="7">
    <source>
        <dbReference type="PROSITE" id="PS51918"/>
    </source>
</evidence>
<dbReference type="InterPro" id="IPR034457">
    <property type="entry name" value="Organic_radical-activating"/>
</dbReference>
<dbReference type="InterPro" id="IPR058240">
    <property type="entry name" value="rSAM_sf"/>
</dbReference>
<dbReference type="InterPro" id="IPR013785">
    <property type="entry name" value="Aldolase_TIM"/>
</dbReference>
<keyword evidence="9" id="KW-1185">Reference proteome</keyword>
<keyword evidence="6" id="KW-0411">Iron-sulfur</keyword>
<accession>A0A250JXH6</accession>
<keyword evidence="2" id="KW-0004">4Fe-4S</keyword>
<name>A0A250JXH6_9BACT</name>
<dbReference type="Gene3D" id="3.20.20.70">
    <property type="entry name" value="Aldolase class I"/>
    <property type="match status" value="1"/>
</dbReference>
<evidence type="ECO:0000256" key="3">
    <source>
        <dbReference type="ARBA" id="ARBA00022691"/>
    </source>
</evidence>
<dbReference type="PROSITE" id="PS51918">
    <property type="entry name" value="RADICAL_SAM"/>
    <property type="match status" value="1"/>
</dbReference>
<dbReference type="SFLD" id="SFLDS00029">
    <property type="entry name" value="Radical_SAM"/>
    <property type="match status" value="1"/>
</dbReference>
<dbReference type="Proteomes" id="UP000217343">
    <property type="component" value="Chromosome"/>
</dbReference>
<dbReference type="PANTHER" id="PTHR30352">
    <property type="entry name" value="PYRUVATE FORMATE-LYASE-ACTIVATING ENZYME"/>
    <property type="match status" value="1"/>
</dbReference>
<evidence type="ECO:0000256" key="4">
    <source>
        <dbReference type="ARBA" id="ARBA00022723"/>
    </source>
</evidence>
<dbReference type="AlphaFoldDB" id="A0A250JXH6"/>
<comment type="cofactor">
    <cofactor evidence="1">
        <name>[4Fe-4S] cluster</name>
        <dbReference type="ChEBI" id="CHEBI:49883"/>
    </cofactor>
</comment>